<comment type="caution">
    <text evidence="1">The sequence shown here is derived from an EMBL/GenBank/DDBJ whole genome shotgun (WGS) entry which is preliminary data.</text>
</comment>
<reference evidence="1" key="2">
    <citation type="submission" date="2021-04" db="EMBL/GenBank/DDBJ databases">
        <authorList>
            <person name="Gilroy R."/>
        </authorList>
    </citation>
    <scope>NUCLEOTIDE SEQUENCE</scope>
    <source>
        <strain evidence="1">CHK196-7946</strain>
    </source>
</reference>
<dbReference type="AlphaFoldDB" id="A0A9D2TKH8"/>
<gene>
    <name evidence="1" type="ORF">H9697_00540</name>
</gene>
<name>A0A9D2TKH8_9FIRM</name>
<dbReference type="Proteomes" id="UP000823902">
    <property type="component" value="Unassembled WGS sequence"/>
</dbReference>
<evidence type="ECO:0000313" key="1">
    <source>
        <dbReference type="EMBL" id="HJC73434.1"/>
    </source>
</evidence>
<evidence type="ECO:0000313" key="2">
    <source>
        <dbReference type="Proteomes" id="UP000823902"/>
    </source>
</evidence>
<accession>A0A9D2TKH8</accession>
<sequence>MAELLPKLYSNFIPHFIPCYNTAVAAPVSGLPQAAETSGTVEKQRKQQKQ</sequence>
<dbReference type="EMBL" id="DWVY01000003">
    <property type="protein sequence ID" value="HJC73434.1"/>
    <property type="molecule type" value="Genomic_DNA"/>
</dbReference>
<organism evidence="1 2">
    <name type="scientific">Candidatus Mediterraneibacter faecavium</name>
    <dbReference type="NCBI Taxonomy" id="2838668"/>
    <lineage>
        <taxon>Bacteria</taxon>
        <taxon>Bacillati</taxon>
        <taxon>Bacillota</taxon>
        <taxon>Clostridia</taxon>
        <taxon>Lachnospirales</taxon>
        <taxon>Lachnospiraceae</taxon>
        <taxon>Mediterraneibacter</taxon>
    </lineage>
</organism>
<reference evidence="1" key="1">
    <citation type="journal article" date="2021" name="PeerJ">
        <title>Extensive microbial diversity within the chicken gut microbiome revealed by metagenomics and culture.</title>
        <authorList>
            <person name="Gilroy R."/>
            <person name="Ravi A."/>
            <person name="Getino M."/>
            <person name="Pursley I."/>
            <person name="Horton D.L."/>
            <person name="Alikhan N.F."/>
            <person name="Baker D."/>
            <person name="Gharbi K."/>
            <person name="Hall N."/>
            <person name="Watson M."/>
            <person name="Adriaenssens E.M."/>
            <person name="Foster-Nyarko E."/>
            <person name="Jarju S."/>
            <person name="Secka A."/>
            <person name="Antonio M."/>
            <person name="Oren A."/>
            <person name="Chaudhuri R.R."/>
            <person name="La Ragione R."/>
            <person name="Hildebrand F."/>
            <person name="Pallen M.J."/>
        </authorList>
    </citation>
    <scope>NUCLEOTIDE SEQUENCE</scope>
    <source>
        <strain evidence="1">CHK196-7946</strain>
    </source>
</reference>
<proteinExistence type="predicted"/>
<protein>
    <submittedName>
        <fullName evidence="1">Uncharacterized protein</fullName>
    </submittedName>
</protein>